<name>A0ABQ2NEQ0_9FLAO</name>
<dbReference type="InterPro" id="IPR010994">
    <property type="entry name" value="RuvA_2-like"/>
</dbReference>
<evidence type="ECO:0000256" key="1">
    <source>
        <dbReference type="SAM" id="Phobius"/>
    </source>
</evidence>
<protein>
    <recommendedName>
        <fullName evidence="4">Helix-hairpin-helix motif-containing protein</fullName>
    </recommendedName>
</protein>
<sequence length="445" mass="52326">MNPKLPYQIRKRQFYALAIFGGAILISQLIFNHFNKNPENTFQKIEFSNSKKQEIILSEFDPNSLDEKQWMQLGFSEKQVKTILKYKNIVGGNFSSKDQLKKCYAISEEKFAALEPYILLPETSSSKEFYTKNYQNFEKKQLKISGKFNPDLYTENDWQKMGFSEKQSAAIVKYKKYLGGSFISKEKFKECFIINDENYKKLHPYLILPEKAPENQLEKNRNIAFEKPKIKYFEFNPNELNAEGWQKLGFSEKQAQVIINYRDRNLKGSFKSLEDIEKCFVISAEKFNEMKSFIKLSTHEIAENKNNNYIPKPLVNKTDFSKTNLNKLTYAQLIEFGFDEKSAGSFIGFRNKLGGFVSENQIFETYNIDKNLAEKLIKVSPLENDNIQKYNLLDAPESWLKNHPYFRYYANKIIFLRVSFPSEKEILRKLKAKPEDEVKMKLYLK</sequence>
<keyword evidence="1" id="KW-0812">Transmembrane</keyword>
<proteinExistence type="predicted"/>
<keyword evidence="1" id="KW-1133">Transmembrane helix</keyword>
<dbReference type="EMBL" id="BMLV01000001">
    <property type="protein sequence ID" value="GGP01492.1"/>
    <property type="molecule type" value="Genomic_DNA"/>
</dbReference>
<gene>
    <name evidence="2" type="ORF">GCM10010992_02090</name>
</gene>
<evidence type="ECO:0000313" key="2">
    <source>
        <dbReference type="EMBL" id="GGP01492.1"/>
    </source>
</evidence>
<organism evidence="2 3">
    <name type="scientific">Cloacibacterium rupense</name>
    <dbReference type="NCBI Taxonomy" id="517423"/>
    <lineage>
        <taxon>Bacteria</taxon>
        <taxon>Pseudomonadati</taxon>
        <taxon>Bacteroidota</taxon>
        <taxon>Flavobacteriia</taxon>
        <taxon>Flavobacteriales</taxon>
        <taxon>Weeksellaceae</taxon>
    </lineage>
</organism>
<evidence type="ECO:0008006" key="4">
    <source>
        <dbReference type="Google" id="ProtNLM"/>
    </source>
</evidence>
<comment type="caution">
    <text evidence="2">The sequence shown here is derived from an EMBL/GenBank/DDBJ whole genome shotgun (WGS) entry which is preliminary data.</text>
</comment>
<accession>A0ABQ2NEQ0</accession>
<keyword evidence="1" id="KW-0472">Membrane</keyword>
<feature type="transmembrane region" description="Helical" evidence="1">
    <location>
        <begin position="12"/>
        <end position="31"/>
    </location>
</feature>
<evidence type="ECO:0000313" key="3">
    <source>
        <dbReference type="Proteomes" id="UP000620064"/>
    </source>
</evidence>
<dbReference type="SUPFAM" id="SSF47781">
    <property type="entry name" value="RuvA domain 2-like"/>
    <property type="match status" value="4"/>
</dbReference>
<dbReference type="Proteomes" id="UP000620064">
    <property type="component" value="Unassembled WGS sequence"/>
</dbReference>
<dbReference type="Gene3D" id="1.10.150.280">
    <property type="entry name" value="AF1531-like domain"/>
    <property type="match status" value="1"/>
</dbReference>
<reference evidence="3" key="1">
    <citation type="journal article" date="2019" name="Int. J. Syst. Evol. Microbiol.">
        <title>The Global Catalogue of Microorganisms (GCM) 10K type strain sequencing project: providing services to taxonomists for standard genome sequencing and annotation.</title>
        <authorList>
            <consortium name="The Broad Institute Genomics Platform"/>
            <consortium name="The Broad Institute Genome Sequencing Center for Infectious Disease"/>
            <person name="Wu L."/>
            <person name="Ma J."/>
        </authorList>
    </citation>
    <scope>NUCLEOTIDE SEQUENCE [LARGE SCALE GENOMIC DNA]</scope>
    <source>
        <strain evidence="3">CGMCC 1.7656</strain>
    </source>
</reference>
<keyword evidence="3" id="KW-1185">Reference proteome</keyword>